<evidence type="ECO:0000313" key="2">
    <source>
        <dbReference type="EMBL" id="GAA4295203.1"/>
    </source>
</evidence>
<proteinExistence type="predicted"/>
<dbReference type="InterPro" id="IPR052533">
    <property type="entry name" value="WalJ/YycJ-like"/>
</dbReference>
<dbReference type="PANTHER" id="PTHR47619">
    <property type="entry name" value="METALLO-HYDROLASE YYCJ-RELATED"/>
    <property type="match status" value="1"/>
</dbReference>
<reference evidence="3" key="1">
    <citation type="journal article" date="2019" name="Int. J. Syst. Evol. Microbiol.">
        <title>The Global Catalogue of Microorganisms (GCM) 10K type strain sequencing project: providing services to taxonomists for standard genome sequencing and annotation.</title>
        <authorList>
            <consortium name="The Broad Institute Genomics Platform"/>
            <consortium name="The Broad Institute Genome Sequencing Center for Infectious Disease"/>
            <person name="Wu L."/>
            <person name="Ma J."/>
        </authorList>
    </citation>
    <scope>NUCLEOTIDE SEQUENCE [LARGE SCALE GENOMIC DNA]</scope>
    <source>
        <strain evidence="3">JCM 17917</strain>
    </source>
</reference>
<gene>
    <name evidence="2" type="ORF">GCM10023183_00770</name>
</gene>
<dbReference type="InterPro" id="IPR001279">
    <property type="entry name" value="Metallo-B-lactamas"/>
</dbReference>
<dbReference type="SUPFAM" id="SSF56281">
    <property type="entry name" value="Metallo-hydrolase/oxidoreductase"/>
    <property type="match status" value="1"/>
</dbReference>
<dbReference type="Gene3D" id="3.60.15.10">
    <property type="entry name" value="Ribonuclease Z/Hydroxyacylglutathione hydrolase-like"/>
    <property type="match status" value="1"/>
</dbReference>
<feature type="domain" description="Metallo-beta-lactamase" evidence="1">
    <location>
        <begin position="13"/>
        <end position="188"/>
    </location>
</feature>
<evidence type="ECO:0000313" key="3">
    <source>
        <dbReference type="Proteomes" id="UP001501844"/>
    </source>
</evidence>
<dbReference type="SMART" id="SM00849">
    <property type="entry name" value="Lactamase_B"/>
    <property type="match status" value="1"/>
</dbReference>
<keyword evidence="3" id="KW-1185">Reference proteome</keyword>
<accession>A0ABP8F4X7</accession>
<dbReference type="Pfam" id="PF12706">
    <property type="entry name" value="Lactamase_B_2"/>
    <property type="match status" value="1"/>
</dbReference>
<protein>
    <submittedName>
        <fullName evidence="2">MBL fold metallo-hydrolase</fullName>
    </submittedName>
</protein>
<comment type="caution">
    <text evidence="2">The sequence shown here is derived from an EMBL/GenBank/DDBJ whole genome shotgun (WGS) entry which is preliminary data.</text>
</comment>
<sequence>MSIQYTSLNSGSNGNCYYVGNDQEAVLIDAGISCRETEKRMARLGLSMCKVKAIFVSHEHSDHIRGVAVLARKHQIPVYITPATLQNCYLRTEAIEAIPFLADEPVQIGDLTITAFSKWHDAADPHSFVVACQEYKIGVFTDIGRACQNLMRHFSECHVAFLEANYCEHLLETGRYPYYLKNRIRGGHGHLSNREALALFAACKPDHMSHLLLSHLSKENNCPNLVRELFLAQAENTQIVVASRYEETPVFTLQMQEAVA</sequence>
<dbReference type="EMBL" id="BAABGX010000001">
    <property type="protein sequence ID" value="GAA4295203.1"/>
    <property type="molecule type" value="Genomic_DNA"/>
</dbReference>
<dbReference type="InterPro" id="IPR036866">
    <property type="entry name" value="RibonucZ/Hydroxyglut_hydro"/>
</dbReference>
<name>A0ABP8F4X7_9BACT</name>
<dbReference type="PANTHER" id="PTHR47619:SF1">
    <property type="entry name" value="EXODEOXYRIBONUCLEASE WALJ"/>
    <property type="match status" value="1"/>
</dbReference>
<organism evidence="2 3">
    <name type="scientific">Nibribacter koreensis</name>
    <dbReference type="NCBI Taxonomy" id="1084519"/>
    <lineage>
        <taxon>Bacteria</taxon>
        <taxon>Pseudomonadati</taxon>
        <taxon>Bacteroidota</taxon>
        <taxon>Cytophagia</taxon>
        <taxon>Cytophagales</taxon>
        <taxon>Hymenobacteraceae</taxon>
        <taxon>Nibribacter</taxon>
    </lineage>
</organism>
<evidence type="ECO:0000259" key="1">
    <source>
        <dbReference type="SMART" id="SM00849"/>
    </source>
</evidence>
<dbReference type="RefSeq" id="WP_345161192.1">
    <property type="nucleotide sequence ID" value="NZ_BAABGX010000001.1"/>
</dbReference>
<dbReference type="Proteomes" id="UP001501844">
    <property type="component" value="Unassembled WGS sequence"/>
</dbReference>